<dbReference type="CDD" id="cd07377">
    <property type="entry name" value="WHTH_GntR"/>
    <property type="match status" value="1"/>
</dbReference>
<organism evidence="7 8">
    <name type="scientific">Leucobacter rhizosphaerae</name>
    <dbReference type="NCBI Taxonomy" id="2932245"/>
    <lineage>
        <taxon>Bacteria</taxon>
        <taxon>Bacillati</taxon>
        <taxon>Actinomycetota</taxon>
        <taxon>Actinomycetes</taxon>
        <taxon>Micrococcales</taxon>
        <taxon>Microbacteriaceae</taxon>
        <taxon>Leucobacter</taxon>
    </lineage>
</organism>
<dbReference type="Gene3D" id="3.40.640.10">
    <property type="entry name" value="Type I PLP-dependent aspartate aminotransferase-like (Major domain)"/>
    <property type="match status" value="1"/>
</dbReference>
<keyword evidence="4" id="KW-0238">DNA-binding</keyword>
<keyword evidence="5" id="KW-0804">Transcription</keyword>
<keyword evidence="7" id="KW-0808">Transferase</keyword>
<dbReference type="SUPFAM" id="SSF46785">
    <property type="entry name" value="Winged helix' DNA-binding domain"/>
    <property type="match status" value="1"/>
</dbReference>
<evidence type="ECO:0000256" key="5">
    <source>
        <dbReference type="ARBA" id="ARBA00023163"/>
    </source>
</evidence>
<dbReference type="InterPro" id="IPR015424">
    <property type="entry name" value="PyrdxlP-dep_Trfase"/>
</dbReference>
<keyword evidence="2" id="KW-0663">Pyridoxal phosphate</keyword>
<dbReference type="InterPro" id="IPR036390">
    <property type="entry name" value="WH_DNA-bd_sf"/>
</dbReference>
<accession>A0ABY4FUP4</accession>
<keyword evidence="7" id="KW-0032">Aminotransferase</keyword>
<dbReference type="InterPro" id="IPR000524">
    <property type="entry name" value="Tscrpt_reg_HTH_GntR"/>
</dbReference>
<dbReference type="Proteomes" id="UP000831775">
    <property type="component" value="Chromosome"/>
</dbReference>
<comment type="similarity">
    <text evidence="1">In the C-terminal section; belongs to the class-I pyridoxal-phosphate-dependent aminotransferase family.</text>
</comment>
<proteinExistence type="inferred from homology"/>
<dbReference type="PROSITE" id="PS50949">
    <property type="entry name" value="HTH_GNTR"/>
    <property type="match status" value="1"/>
</dbReference>
<evidence type="ECO:0000313" key="7">
    <source>
        <dbReference type="EMBL" id="UOQ59992.1"/>
    </source>
</evidence>
<gene>
    <name evidence="7" type="ORF">MUN76_13230</name>
</gene>
<dbReference type="Gene3D" id="1.10.10.10">
    <property type="entry name" value="Winged helix-like DNA-binding domain superfamily/Winged helix DNA-binding domain"/>
    <property type="match status" value="1"/>
</dbReference>
<protein>
    <submittedName>
        <fullName evidence="7">PLP-dependent aminotransferase family protein</fullName>
    </submittedName>
</protein>
<evidence type="ECO:0000259" key="6">
    <source>
        <dbReference type="PROSITE" id="PS50949"/>
    </source>
</evidence>
<dbReference type="PANTHER" id="PTHR46577">
    <property type="entry name" value="HTH-TYPE TRANSCRIPTIONAL REGULATORY PROTEIN GABR"/>
    <property type="match status" value="1"/>
</dbReference>
<evidence type="ECO:0000256" key="4">
    <source>
        <dbReference type="ARBA" id="ARBA00023125"/>
    </source>
</evidence>
<evidence type="ECO:0000313" key="8">
    <source>
        <dbReference type="Proteomes" id="UP000831775"/>
    </source>
</evidence>
<dbReference type="SUPFAM" id="SSF53383">
    <property type="entry name" value="PLP-dependent transferases"/>
    <property type="match status" value="1"/>
</dbReference>
<dbReference type="InterPro" id="IPR051446">
    <property type="entry name" value="HTH_trans_reg/aminotransferase"/>
</dbReference>
<dbReference type="SMART" id="SM00345">
    <property type="entry name" value="HTH_GNTR"/>
    <property type="match status" value="1"/>
</dbReference>
<dbReference type="InterPro" id="IPR004839">
    <property type="entry name" value="Aminotransferase_I/II_large"/>
</dbReference>
<dbReference type="InterPro" id="IPR015421">
    <property type="entry name" value="PyrdxlP-dep_Trfase_major"/>
</dbReference>
<keyword evidence="8" id="KW-1185">Reference proteome</keyword>
<name>A0ABY4FUP4_9MICO</name>
<dbReference type="CDD" id="cd00609">
    <property type="entry name" value="AAT_like"/>
    <property type="match status" value="1"/>
</dbReference>
<feature type="domain" description="HTH gntR-type" evidence="6">
    <location>
        <begin position="15"/>
        <end position="83"/>
    </location>
</feature>
<dbReference type="PANTHER" id="PTHR46577:SF1">
    <property type="entry name" value="HTH-TYPE TRANSCRIPTIONAL REGULATORY PROTEIN GABR"/>
    <property type="match status" value="1"/>
</dbReference>
<dbReference type="GO" id="GO:0008483">
    <property type="term" value="F:transaminase activity"/>
    <property type="evidence" value="ECO:0007669"/>
    <property type="project" value="UniProtKB-KW"/>
</dbReference>
<dbReference type="EMBL" id="CP095043">
    <property type="protein sequence ID" value="UOQ59992.1"/>
    <property type="molecule type" value="Genomic_DNA"/>
</dbReference>
<evidence type="ECO:0000256" key="2">
    <source>
        <dbReference type="ARBA" id="ARBA00022898"/>
    </source>
</evidence>
<evidence type="ECO:0000256" key="3">
    <source>
        <dbReference type="ARBA" id="ARBA00023015"/>
    </source>
</evidence>
<keyword evidence="3" id="KW-0805">Transcription regulation</keyword>
<dbReference type="InterPro" id="IPR036388">
    <property type="entry name" value="WH-like_DNA-bd_sf"/>
</dbReference>
<dbReference type="RefSeq" id="WP_244685291.1">
    <property type="nucleotide sequence ID" value="NZ_CP095043.1"/>
</dbReference>
<dbReference type="Pfam" id="PF00392">
    <property type="entry name" value="GntR"/>
    <property type="match status" value="1"/>
</dbReference>
<sequence>MDDFPQLAVDRQLSRPLVDQLTTSLRESILTGAMRPGDALPASRALAATLALSRSVVVAAYERLVGEGYLESRQGAGTRVVGELPDWGLERAGAGASLERAPALAAPALPQVDGLPTVLGAGGGAPPIDLLPGRPFVAAQPPREWVRALSRAARAPWRSDAPEASGDPALRLAIAAHARRSRGIDCDPDDVTVTTGTSEALLIIALALRALHGGAVAVAVEDPGYREGALALARAGSELVPLPVGSDGATAEAVRSLADHRALAALMLTPSHQFPLGGRIPAAERHALVAWARESGAIIIEDDYDSEFRHAGAVLPAMASLDRGGRIVHVTTLNKILSPSIRCGAIVLGNDPDASALREAVAEVRRDLGPTVPQMMQTALAEFLDGGGFRREIGRTRREYRHRRELLLAECRVRGLEVSGDAGGLHVRVPLPAGRRGEDVVRELAERGVLVDRLHAYRIAGNDGDPGTDGDPGSDGILVGYGAETVPRLLRGVAQIAEVIWA</sequence>
<reference evidence="7 8" key="1">
    <citation type="submission" date="2022-04" db="EMBL/GenBank/DDBJ databases">
        <title>Leucobacter sp. isolated from rhizosphere of onion.</title>
        <authorList>
            <person name="Won M."/>
            <person name="Lee C.-M."/>
            <person name="Woen H.-Y."/>
            <person name="Kwon S.-W."/>
        </authorList>
    </citation>
    <scope>NUCLEOTIDE SEQUENCE [LARGE SCALE GENOMIC DNA]</scope>
    <source>
        <strain evidence="7 8">H25R-14</strain>
    </source>
</reference>
<dbReference type="Pfam" id="PF00155">
    <property type="entry name" value="Aminotran_1_2"/>
    <property type="match status" value="1"/>
</dbReference>
<evidence type="ECO:0000256" key="1">
    <source>
        <dbReference type="ARBA" id="ARBA00005384"/>
    </source>
</evidence>